<keyword evidence="1" id="KW-0175">Coiled coil</keyword>
<keyword evidence="2" id="KW-1133">Transmembrane helix</keyword>
<organism evidence="3 4">
    <name type="scientific">Vigna unguiculata</name>
    <name type="common">Cowpea</name>
    <dbReference type="NCBI Taxonomy" id="3917"/>
    <lineage>
        <taxon>Eukaryota</taxon>
        <taxon>Viridiplantae</taxon>
        <taxon>Streptophyta</taxon>
        <taxon>Embryophyta</taxon>
        <taxon>Tracheophyta</taxon>
        <taxon>Spermatophyta</taxon>
        <taxon>Magnoliopsida</taxon>
        <taxon>eudicotyledons</taxon>
        <taxon>Gunneridae</taxon>
        <taxon>Pentapetalae</taxon>
        <taxon>rosids</taxon>
        <taxon>fabids</taxon>
        <taxon>Fabales</taxon>
        <taxon>Fabaceae</taxon>
        <taxon>Papilionoideae</taxon>
        <taxon>50 kb inversion clade</taxon>
        <taxon>NPAAA clade</taxon>
        <taxon>indigoferoid/millettioid clade</taxon>
        <taxon>Phaseoleae</taxon>
        <taxon>Vigna</taxon>
    </lineage>
</organism>
<reference evidence="3 4" key="1">
    <citation type="submission" date="2019-04" db="EMBL/GenBank/DDBJ databases">
        <title>An improved genome assembly and genetic linkage map for asparagus bean, Vigna unguiculata ssp. sesquipedialis.</title>
        <authorList>
            <person name="Xia Q."/>
            <person name="Zhang R."/>
            <person name="Dong Y."/>
        </authorList>
    </citation>
    <scope>NUCLEOTIDE SEQUENCE [LARGE SCALE GENOMIC DNA]</scope>
    <source>
        <tissue evidence="3">Leaf</tissue>
    </source>
</reference>
<keyword evidence="2" id="KW-0812">Transmembrane</keyword>
<dbReference type="PANTHER" id="PTHR31549">
    <property type="entry name" value="PROTEIN, PUTATIVE (DUF247)-RELATED-RELATED"/>
    <property type="match status" value="1"/>
</dbReference>
<evidence type="ECO:0000313" key="4">
    <source>
        <dbReference type="Proteomes" id="UP000501690"/>
    </source>
</evidence>
<protein>
    <submittedName>
        <fullName evidence="3">Uncharacterized protein</fullName>
    </submittedName>
</protein>
<sequence>MTIKLDDIMDQRLAQLDNAKQKFDKMNKVSVPKIQKIPVLLRQNERFAMYCSPKMISFGPIHHNKEDLKQAEDYKLLWTSKFVAEHSEKQVTDQAIAKALLERIEDNIEELKNQFSEDLLLGEMYDDKYLAWMLFVDGCSLLYFMEYVDINHPEALNIKLDQLTHMWRDSCLLENQLPRRLLEMLSKTEGTDLEYLYYNHLSWCTSKREGSWFSGELRLPMFVFTNFTPCLFRNLVAYEMCPDVCYKYECCSFFSFMDSLIDTAEDVKELRISGVFQNLLGSDEDLANLFNELGYDLPTKVFCENVFISTNVVAFSKKYIVVKQQIEKHCANKWKTWLAEGYNTHFDTPWTMVAFLAALLALSLTFIQTWFSIPI</sequence>
<dbReference type="Pfam" id="PF03140">
    <property type="entry name" value="DUF247"/>
    <property type="match status" value="2"/>
</dbReference>
<dbReference type="InterPro" id="IPR004158">
    <property type="entry name" value="DUF247_pln"/>
</dbReference>
<dbReference type="PANTHER" id="PTHR31549:SF225">
    <property type="entry name" value="DUF247 DOMAIN PROTEIN"/>
    <property type="match status" value="1"/>
</dbReference>
<accession>A0A4D6N6P8</accession>
<feature type="coiled-coil region" evidence="1">
    <location>
        <begin position="94"/>
        <end position="121"/>
    </location>
</feature>
<evidence type="ECO:0000313" key="3">
    <source>
        <dbReference type="EMBL" id="QCE08551.1"/>
    </source>
</evidence>
<evidence type="ECO:0000256" key="1">
    <source>
        <dbReference type="SAM" id="Coils"/>
    </source>
</evidence>
<feature type="transmembrane region" description="Helical" evidence="2">
    <location>
        <begin position="350"/>
        <end position="371"/>
    </location>
</feature>
<proteinExistence type="predicted"/>
<name>A0A4D6N6P8_VIGUN</name>
<dbReference type="EMBL" id="CP039353">
    <property type="protein sequence ID" value="QCE08551.1"/>
    <property type="molecule type" value="Genomic_DNA"/>
</dbReference>
<dbReference type="Proteomes" id="UP000501690">
    <property type="component" value="Linkage Group LG9"/>
</dbReference>
<keyword evidence="4" id="KW-1185">Reference proteome</keyword>
<evidence type="ECO:0000256" key="2">
    <source>
        <dbReference type="SAM" id="Phobius"/>
    </source>
</evidence>
<dbReference type="AlphaFoldDB" id="A0A4D6N6P8"/>
<gene>
    <name evidence="3" type="ORF">DEO72_LG9g3580</name>
</gene>
<keyword evidence="2" id="KW-0472">Membrane</keyword>